<dbReference type="PANTHER" id="PTHR45866:SF1">
    <property type="entry name" value="DNA GYRASE SUBUNIT B, MITOCHONDRIAL"/>
    <property type="match status" value="1"/>
</dbReference>
<dbReference type="InterPro" id="IPR001845">
    <property type="entry name" value="HTH_ArsR_DNA-bd_dom"/>
</dbReference>
<protein>
    <recommendedName>
        <fullName evidence="3">DNA topoisomerase (ATP-hydrolyzing)</fullName>
        <ecNumber evidence="3">5.6.2.2</ecNumber>
    </recommendedName>
</protein>
<dbReference type="CDD" id="cd00090">
    <property type="entry name" value="HTH_ARSR"/>
    <property type="match status" value="1"/>
</dbReference>
<dbReference type="Pfam" id="PF02518">
    <property type="entry name" value="HATPase_c"/>
    <property type="match status" value="1"/>
</dbReference>
<keyword evidence="7" id="KW-0238">DNA-binding</keyword>
<dbReference type="Gene3D" id="1.10.10.10">
    <property type="entry name" value="Winged helix-like DNA-binding domain superfamily/Winged helix DNA-binding domain"/>
    <property type="match status" value="1"/>
</dbReference>
<dbReference type="InterPro" id="IPR036890">
    <property type="entry name" value="HATPase_C_sf"/>
</dbReference>
<evidence type="ECO:0000256" key="4">
    <source>
        <dbReference type="ARBA" id="ARBA00022741"/>
    </source>
</evidence>
<evidence type="ECO:0000259" key="10">
    <source>
        <dbReference type="SMART" id="SM00418"/>
    </source>
</evidence>
<evidence type="ECO:0000313" key="11">
    <source>
        <dbReference type="EMBL" id="GGG15288.1"/>
    </source>
</evidence>
<keyword evidence="5" id="KW-0067">ATP-binding</keyword>
<feature type="domain" description="Histidine kinase/HSP90-like ATPase" evidence="9">
    <location>
        <begin position="201"/>
        <end position="343"/>
    </location>
</feature>
<evidence type="ECO:0000256" key="7">
    <source>
        <dbReference type="ARBA" id="ARBA00023125"/>
    </source>
</evidence>
<feature type="domain" description="HTH arsR-type" evidence="10">
    <location>
        <begin position="96"/>
        <end position="173"/>
    </location>
</feature>
<dbReference type="Gene3D" id="3.30.565.10">
    <property type="entry name" value="Histidine kinase-like ATPase, C-terminal domain"/>
    <property type="match status" value="1"/>
</dbReference>
<dbReference type="PRINTS" id="PR00418">
    <property type="entry name" value="TPI2FAMILY"/>
</dbReference>
<evidence type="ECO:0000256" key="1">
    <source>
        <dbReference type="ARBA" id="ARBA00000185"/>
    </source>
</evidence>
<evidence type="ECO:0000256" key="8">
    <source>
        <dbReference type="ARBA" id="ARBA00023235"/>
    </source>
</evidence>
<dbReference type="SUPFAM" id="SSF55874">
    <property type="entry name" value="ATPase domain of HSP90 chaperone/DNA topoisomerase II/histidine kinase"/>
    <property type="match status" value="1"/>
</dbReference>
<dbReference type="GO" id="GO:0005524">
    <property type="term" value="F:ATP binding"/>
    <property type="evidence" value="ECO:0007669"/>
    <property type="project" value="UniProtKB-KW"/>
</dbReference>
<dbReference type="InterPro" id="IPR003594">
    <property type="entry name" value="HATPase_dom"/>
</dbReference>
<evidence type="ECO:0000256" key="5">
    <source>
        <dbReference type="ARBA" id="ARBA00022840"/>
    </source>
</evidence>
<dbReference type="SMART" id="SM00387">
    <property type="entry name" value="HATPase_c"/>
    <property type="match status" value="1"/>
</dbReference>
<keyword evidence="4" id="KW-0547">Nucleotide-binding</keyword>
<dbReference type="EC" id="5.6.2.2" evidence="3"/>
<comment type="similarity">
    <text evidence="2">Belongs to the type II topoisomerase GyrB family.</text>
</comment>
<evidence type="ECO:0000256" key="2">
    <source>
        <dbReference type="ARBA" id="ARBA00010708"/>
    </source>
</evidence>
<name>A0A917FZJ1_9BACL</name>
<accession>A0A917FZJ1</accession>
<dbReference type="AlphaFoldDB" id="A0A917FZJ1"/>
<dbReference type="EMBL" id="BMKR01000089">
    <property type="protein sequence ID" value="GGG15288.1"/>
    <property type="molecule type" value="Genomic_DNA"/>
</dbReference>
<keyword evidence="8" id="KW-0413">Isomerase</keyword>
<evidence type="ECO:0000313" key="12">
    <source>
        <dbReference type="Proteomes" id="UP000637643"/>
    </source>
</evidence>
<keyword evidence="12" id="KW-1185">Reference proteome</keyword>
<evidence type="ECO:0000256" key="3">
    <source>
        <dbReference type="ARBA" id="ARBA00012895"/>
    </source>
</evidence>
<dbReference type="PANTHER" id="PTHR45866">
    <property type="entry name" value="DNA GYRASE/TOPOISOMERASE SUBUNIT B"/>
    <property type="match status" value="1"/>
</dbReference>
<dbReference type="Proteomes" id="UP000637643">
    <property type="component" value="Unassembled WGS sequence"/>
</dbReference>
<dbReference type="GO" id="GO:0003918">
    <property type="term" value="F:DNA topoisomerase type II (double strand cut, ATP-hydrolyzing) activity"/>
    <property type="evidence" value="ECO:0007669"/>
    <property type="project" value="UniProtKB-EC"/>
</dbReference>
<organism evidence="11 12">
    <name type="scientific">Paenibacillus albidus</name>
    <dbReference type="NCBI Taxonomy" id="2041023"/>
    <lineage>
        <taxon>Bacteria</taxon>
        <taxon>Bacillati</taxon>
        <taxon>Bacillota</taxon>
        <taxon>Bacilli</taxon>
        <taxon>Bacillales</taxon>
        <taxon>Paenibacillaceae</taxon>
        <taxon>Paenibacillus</taxon>
    </lineage>
</organism>
<dbReference type="GO" id="GO:0003677">
    <property type="term" value="F:DNA binding"/>
    <property type="evidence" value="ECO:0007669"/>
    <property type="project" value="UniProtKB-KW"/>
</dbReference>
<reference evidence="11" key="2">
    <citation type="submission" date="2020-09" db="EMBL/GenBank/DDBJ databases">
        <authorList>
            <person name="Sun Q."/>
            <person name="Zhou Y."/>
        </authorList>
    </citation>
    <scope>NUCLEOTIDE SEQUENCE</scope>
    <source>
        <strain evidence="11">CGMCC 1.16134</strain>
    </source>
</reference>
<evidence type="ECO:0000259" key="9">
    <source>
        <dbReference type="SMART" id="SM00387"/>
    </source>
</evidence>
<reference evidence="11" key="1">
    <citation type="journal article" date="2014" name="Int. J. Syst. Evol. Microbiol.">
        <title>Complete genome sequence of Corynebacterium casei LMG S-19264T (=DSM 44701T), isolated from a smear-ripened cheese.</title>
        <authorList>
            <consortium name="US DOE Joint Genome Institute (JGI-PGF)"/>
            <person name="Walter F."/>
            <person name="Albersmeier A."/>
            <person name="Kalinowski J."/>
            <person name="Ruckert C."/>
        </authorList>
    </citation>
    <scope>NUCLEOTIDE SEQUENCE</scope>
    <source>
        <strain evidence="11">CGMCC 1.16134</strain>
    </source>
</reference>
<dbReference type="GO" id="GO:0003700">
    <property type="term" value="F:DNA-binding transcription factor activity"/>
    <property type="evidence" value="ECO:0007669"/>
    <property type="project" value="InterPro"/>
</dbReference>
<gene>
    <name evidence="11" type="ORF">GCM10010912_69660</name>
</gene>
<dbReference type="SUPFAM" id="SSF46785">
    <property type="entry name" value="Winged helix' DNA-binding domain"/>
    <property type="match status" value="1"/>
</dbReference>
<proteinExistence type="inferred from homology"/>
<evidence type="ECO:0000256" key="6">
    <source>
        <dbReference type="ARBA" id="ARBA00023029"/>
    </source>
</evidence>
<dbReference type="InterPro" id="IPR011991">
    <property type="entry name" value="ArsR-like_HTH"/>
</dbReference>
<dbReference type="InterPro" id="IPR036390">
    <property type="entry name" value="WH_DNA-bd_sf"/>
</dbReference>
<keyword evidence="6" id="KW-0799">Topoisomerase</keyword>
<sequence length="376" mass="41601">MTVSRDFGSELDTLKAQLNDLQQLVSQIACGNTPKVSRTKTVDKSTVLIEMNNEEGELGGIFYSGQYRGEKWRYRWEPQERRVDQLLDLDGDKVAKVLAALGHKQRLDILRSVLKEPLSGSELVERLNMGTTGQLYHHIKALLGADLLVQEERGGMYSLPSHRALPLLLLLAATSDLLDTSDYMELAETRNNASAYLGTPQDGYDPHHLLWAVIENSILEHQAGFCSEVGIFLQSDGSITVSDNGRGIPVQFLPNTDKSRVQAVLTELGHYSTSDSFVAPGGVKGINIAVVNALSQKLSIEVRREGKVFRQDYKHGIPQSGLLTVGVTKETGTSVTFLPDKEIFGSVFDKNIVAKRVPEISSNYPELSVHFYEDWA</sequence>
<comment type="caution">
    <text evidence="11">The sequence shown here is derived from an EMBL/GenBank/DDBJ whole genome shotgun (WGS) entry which is preliminary data.</text>
</comment>
<comment type="catalytic activity">
    <reaction evidence="1">
        <text>ATP-dependent breakage, passage and rejoining of double-stranded DNA.</text>
        <dbReference type="EC" id="5.6.2.2"/>
    </reaction>
</comment>
<dbReference type="InterPro" id="IPR036388">
    <property type="entry name" value="WH-like_DNA-bd_sf"/>
</dbReference>
<dbReference type="SMART" id="SM00418">
    <property type="entry name" value="HTH_ARSR"/>
    <property type="match status" value="1"/>
</dbReference>